<dbReference type="Gene3D" id="2.40.170.20">
    <property type="entry name" value="TonB-dependent receptor, beta-barrel domain"/>
    <property type="match status" value="1"/>
</dbReference>
<dbReference type="EMBL" id="RBKU01000001">
    <property type="protein sequence ID" value="RKR81781.1"/>
    <property type="molecule type" value="Genomic_DNA"/>
</dbReference>
<dbReference type="Proteomes" id="UP000268007">
    <property type="component" value="Unassembled WGS sequence"/>
</dbReference>
<keyword evidence="2" id="KW-0472">Membrane</keyword>
<dbReference type="InterPro" id="IPR023996">
    <property type="entry name" value="TonB-dep_OMP_SusC/RagA"/>
</dbReference>
<comment type="subcellular location">
    <subcellularLocation>
        <location evidence="1">Cell outer membrane</location>
    </subcellularLocation>
</comment>
<dbReference type="InterPro" id="IPR036942">
    <property type="entry name" value="Beta-barrel_TonB_sf"/>
</dbReference>
<protein>
    <submittedName>
        <fullName evidence="4">TonB-linked SusC/RagA family outer membrane protein</fullName>
    </submittedName>
</protein>
<accession>A0A495IZH7</accession>
<organism evidence="4 5">
    <name type="scientific">Mucilaginibacter gracilis</name>
    <dbReference type="NCBI Taxonomy" id="423350"/>
    <lineage>
        <taxon>Bacteria</taxon>
        <taxon>Pseudomonadati</taxon>
        <taxon>Bacteroidota</taxon>
        <taxon>Sphingobacteriia</taxon>
        <taxon>Sphingobacteriales</taxon>
        <taxon>Sphingobacteriaceae</taxon>
        <taxon>Mucilaginibacter</taxon>
    </lineage>
</organism>
<dbReference type="NCBIfam" id="TIGR04056">
    <property type="entry name" value="OMP_RagA_SusC"/>
    <property type="match status" value="1"/>
</dbReference>
<comment type="caution">
    <text evidence="4">The sequence shown here is derived from an EMBL/GenBank/DDBJ whole genome shotgun (WGS) entry which is preliminary data.</text>
</comment>
<evidence type="ECO:0000313" key="4">
    <source>
        <dbReference type="EMBL" id="RKR81781.1"/>
    </source>
</evidence>
<reference evidence="4 5" key="1">
    <citation type="submission" date="2018-10" db="EMBL/GenBank/DDBJ databases">
        <title>Genomic Encyclopedia of Archaeal and Bacterial Type Strains, Phase II (KMG-II): from individual species to whole genera.</title>
        <authorList>
            <person name="Goeker M."/>
        </authorList>
    </citation>
    <scope>NUCLEOTIDE SEQUENCE [LARGE SCALE GENOMIC DNA]</scope>
    <source>
        <strain evidence="4 5">DSM 18602</strain>
    </source>
</reference>
<sequence length="538" mass="58866">MLSYENIFAQKHSVNFVAGFTNELAHTENSAMSAQGIPDNSNVNSNLNLATTITSISGSVKEQGIVSFFGRLNYAFNGKYSLTATIRNDANSALSAGHQHTTYPSIGLGWIISNENFMKRYNFIDNLKLRAGYGQTSNASGVDPYGTLAKLSTYKYQYGGASGGDAQGVLVTNLVNPNLTWQTTSEYNLALDFAVLKNRITGSVEVYSQRTTGIILNNQLPPTSGVTNQQTNLGTSAAKGLEITLSSKNIQSQKGISWSTDYNMAFSRERIVELPNGAQQNISLGEFVGQPLSTIYDLRKIGIWQTSEAAQAATFGQKPGQIKIEDYNGDGKINASDNQFIGNYQPQYTLGMTNRISYKNFDLSLVIQGRIGFTTSVPYVSSNNSGTQGWQFLNIGRHNQPVLDYWTPTNPTNAFPEPNAQNQGNYFSTLQYYDGSFIRAKSINLGYNVPSKLVQKIGMSSLRFYANVTNPFIIYAPIMHHGFSVPDPESQYNILPTSPSSGGNVAGYDNNNTSTFRGVGINAGEQTRDFIFGINARF</sequence>
<name>A0A495IZH7_9SPHI</name>
<keyword evidence="5" id="KW-1185">Reference proteome</keyword>
<dbReference type="SUPFAM" id="SSF56935">
    <property type="entry name" value="Porins"/>
    <property type="match status" value="1"/>
</dbReference>
<evidence type="ECO:0000256" key="2">
    <source>
        <dbReference type="ARBA" id="ARBA00023136"/>
    </source>
</evidence>
<keyword evidence="3" id="KW-0998">Cell outer membrane</keyword>
<dbReference type="AlphaFoldDB" id="A0A495IZH7"/>
<evidence type="ECO:0000256" key="3">
    <source>
        <dbReference type="ARBA" id="ARBA00023237"/>
    </source>
</evidence>
<proteinExistence type="predicted"/>
<gene>
    <name evidence="4" type="ORF">BDD43_1937</name>
</gene>
<dbReference type="GO" id="GO:0009279">
    <property type="term" value="C:cell outer membrane"/>
    <property type="evidence" value="ECO:0007669"/>
    <property type="project" value="UniProtKB-SubCell"/>
</dbReference>
<evidence type="ECO:0000256" key="1">
    <source>
        <dbReference type="ARBA" id="ARBA00004442"/>
    </source>
</evidence>
<evidence type="ECO:0000313" key="5">
    <source>
        <dbReference type="Proteomes" id="UP000268007"/>
    </source>
</evidence>